<accession>A0A2J6RH88</accession>
<protein>
    <recommendedName>
        <fullName evidence="3">Metallo-beta-lactamase domain-containing protein</fullName>
    </recommendedName>
</protein>
<dbReference type="STRING" id="1149755.A0A2J6RH88"/>
<dbReference type="InterPro" id="IPR036866">
    <property type="entry name" value="RibonucZ/Hydroxyglut_hydro"/>
</dbReference>
<gene>
    <name evidence="1" type="ORF">L207DRAFT_513852</name>
</gene>
<dbReference type="EMBL" id="KZ613948">
    <property type="protein sequence ID" value="PMD37866.1"/>
    <property type="molecule type" value="Genomic_DNA"/>
</dbReference>
<evidence type="ECO:0000313" key="1">
    <source>
        <dbReference type="EMBL" id="PMD37866.1"/>
    </source>
</evidence>
<dbReference type="Proteomes" id="UP000235786">
    <property type="component" value="Unassembled WGS sequence"/>
</dbReference>
<dbReference type="PANTHER" id="PTHR36142:SF2">
    <property type="entry name" value="METALLO-HYDROLASE_OXIDOREDUCTASE SUPERFAMILY PROTEIN"/>
    <property type="match status" value="1"/>
</dbReference>
<dbReference type="AlphaFoldDB" id="A0A2J6RH88"/>
<dbReference type="Gene3D" id="3.60.15.10">
    <property type="entry name" value="Ribonuclease Z/Hydroxyacylglutathione hydrolase-like"/>
    <property type="match status" value="1"/>
</dbReference>
<organism evidence="1 2">
    <name type="scientific">Hyaloscypha variabilis (strain UAMH 11265 / GT02V1 / F)</name>
    <name type="common">Meliniomyces variabilis</name>
    <dbReference type="NCBI Taxonomy" id="1149755"/>
    <lineage>
        <taxon>Eukaryota</taxon>
        <taxon>Fungi</taxon>
        <taxon>Dikarya</taxon>
        <taxon>Ascomycota</taxon>
        <taxon>Pezizomycotina</taxon>
        <taxon>Leotiomycetes</taxon>
        <taxon>Helotiales</taxon>
        <taxon>Hyaloscyphaceae</taxon>
        <taxon>Hyaloscypha</taxon>
        <taxon>Hyaloscypha variabilis</taxon>
    </lineage>
</organism>
<reference evidence="1 2" key="1">
    <citation type="submission" date="2016-04" db="EMBL/GenBank/DDBJ databases">
        <title>A degradative enzymes factory behind the ericoid mycorrhizal symbiosis.</title>
        <authorList>
            <consortium name="DOE Joint Genome Institute"/>
            <person name="Martino E."/>
            <person name="Morin E."/>
            <person name="Grelet G."/>
            <person name="Kuo A."/>
            <person name="Kohler A."/>
            <person name="Daghino S."/>
            <person name="Barry K."/>
            <person name="Choi C."/>
            <person name="Cichocki N."/>
            <person name="Clum A."/>
            <person name="Copeland A."/>
            <person name="Hainaut M."/>
            <person name="Haridas S."/>
            <person name="Labutti K."/>
            <person name="Lindquist E."/>
            <person name="Lipzen A."/>
            <person name="Khouja H.-R."/>
            <person name="Murat C."/>
            <person name="Ohm R."/>
            <person name="Olson A."/>
            <person name="Spatafora J."/>
            <person name="Veneault-Fourrey C."/>
            <person name="Henrissat B."/>
            <person name="Grigoriev I."/>
            <person name="Martin F."/>
            <person name="Perotto S."/>
        </authorList>
    </citation>
    <scope>NUCLEOTIDE SEQUENCE [LARGE SCALE GENOMIC DNA]</scope>
    <source>
        <strain evidence="1 2">F</strain>
    </source>
</reference>
<keyword evidence="2" id="KW-1185">Reference proteome</keyword>
<dbReference type="PANTHER" id="PTHR36142">
    <property type="entry name" value="METALLO-HYDROLASE/OXIDOREDUCTASE SUPERFAMILY PROTEIN"/>
    <property type="match status" value="1"/>
</dbReference>
<evidence type="ECO:0008006" key="3">
    <source>
        <dbReference type="Google" id="ProtNLM"/>
    </source>
</evidence>
<sequence>MDPQSEDIDEPSQQLQATLHDSITRSLSSSNSTRRPLLTHLNADTTWLLSLPIPPSSATAQRSTSISTSRKRIYFHILIDPWLVGPQSDVAAFFSTQWHATPSSCQSIAEVEDVIRKIEGAASPSTRAATRPELKHQETGDVIVVDTDLAHRAEEEVGVEVEKGKAEEEEEWIDLVVISHEFTDHMHKPTLLTLSPRVPVLATAKAFSAISSWKHFTTVRKIERFAGDWRENGRGEKVLPPWMGVHRVAYAGNDLLYYHSAVMVSFASGAGEEAEAVLYTPHGISPSDLQPLTTAEPKIKVLALLHGLQDISLEGFWKKAQLNMGAHNGLKVVRMLGVKYWVGTHDEVKKGGGVVGWFLRRVGIGVEEALELEAVQEGKEEVNFVEVGNGESLVLE</sequence>
<evidence type="ECO:0000313" key="2">
    <source>
        <dbReference type="Proteomes" id="UP000235786"/>
    </source>
</evidence>
<name>A0A2J6RH88_HYAVF</name>
<proteinExistence type="predicted"/>
<dbReference type="OrthoDB" id="9971601at2759"/>